<evidence type="ECO:0000256" key="10">
    <source>
        <dbReference type="SAM" id="SignalP"/>
    </source>
</evidence>
<evidence type="ECO:0000259" key="13">
    <source>
        <dbReference type="Pfam" id="PF13115"/>
    </source>
</evidence>
<keyword evidence="4" id="KW-0479">Metal-binding</keyword>
<dbReference type="InterPro" id="IPR014756">
    <property type="entry name" value="Ig_E-set"/>
</dbReference>
<evidence type="ECO:0000256" key="6">
    <source>
        <dbReference type="ARBA" id="ARBA00022989"/>
    </source>
</evidence>
<evidence type="ECO:0000256" key="9">
    <source>
        <dbReference type="SAM" id="Phobius"/>
    </source>
</evidence>
<dbReference type="InterPro" id="IPR013783">
    <property type="entry name" value="Ig-like_fold"/>
</dbReference>
<name>A0ABX2ZLA9_9BACI</name>
<keyword evidence="5 10" id="KW-0732">Signal</keyword>
<feature type="chain" id="PRO_5046876423" description="Copper resistance protein" evidence="10">
    <location>
        <begin position="29"/>
        <end position="546"/>
    </location>
</feature>
<dbReference type="InterPro" id="IPR032694">
    <property type="entry name" value="CopC/D"/>
</dbReference>
<keyword evidence="8 9" id="KW-0472">Membrane</keyword>
<feature type="domain" description="YtkA-like" evidence="13">
    <location>
        <begin position="443"/>
        <end position="526"/>
    </location>
</feature>
<evidence type="ECO:0000256" key="4">
    <source>
        <dbReference type="ARBA" id="ARBA00022723"/>
    </source>
</evidence>
<dbReference type="Pfam" id="PF13115">
    <property type="entry name" value="YtkA"/>
    <property type="match status" value="1"/>
</dbReference>
<reference evidence="14 15" key="1">
    <citation type="submission" date="2016-07" db="EMBL/GenBank/DDBJ databases">
        <authorList>
            <person name="Townsley L."/>
            <person name="Shank E.A."/>
        </authorList>
    </citation>
    <scope>NUCLEOTIDE SEQUENCE [LARGE SCALE GENOMIC DNA]</scope>
    <source>
        <strain evidence="14 15">CH01</strain>
    </source>
</reference>
<dbReference type="RefSeq" id="WP_069034890.1">
    <property type="nucleotide sequence ID" value="NZ_MDKC01000034.1"/>
</dbReference>
<proteinExistence type="predicted"/>
<evidence type="ECO:0000259" key="12">
    <source>
        <dbReference type="Pfam" id="PF05425"/>
    </source>
</evidence>
<evidence type="ECO:0000256" key="5">
    <source>
        <dbReference type="ARBA" id="ARBA00022729"/>
    </source>
</evidence>
<feature type="transmembrane region" description="Helical" evidence="9">
    <location>
        <begin position="264"/>
        <end position="283"/>
    </location>
</feature>
<evidence type="ECO:0000259" key="11">
    <source>
        <dbReference type="Pfam" id="PF04234"/>
    </source>
</evidence>
<evidence type="ECO:0000313" key="15">
    <source>
        <dbReference type="Proteomes" id="UP000094580"/>
    </source>
</evidence>
<dbReference type="EMBL" id="MDKC01000034">
    <property type="protein sequence ID" value="ODG90473.1"/>
    <property type="molecule type" value="Genomic_DNA"/>
</dbReference>
<dbReference type="PANTHER" id="PTHR34820">
    <property type="entry name" value="INNER MEMBRANE PROTEIN YEBZ"/>
    <property type="match status" value="1"/>
</dbReference>
<protein>
    <recommendedName>
        <fullName evidence="16">Copper resistance protein</fullName>
    </recommendedName>
</protein>
<sequence>MKIRVIGFSFLLLLIAATLFPSLASAHAYIIKSTPSENQVFMNSPQRIQIQFDESVQSAFHSLQVLDELGNRVDLQNGKINKENHSILEGNLKPNLPDGNYHIAWKVISSDGHSVNGVIPFRVGKVDGSSTISNKASQSLPNTDVMGTYWIEYMSLLLFVGLLFFCLFVFKSDQKNRMIAFKNSKALLLIFYFGILFSILFSLLVETKNYANGSWQSIFHKDLLLETVKSTKFGNVWVIQLLLLIVLANSLYMAWKSEQKSSFYWWLSALLVSFFLLISKPFIGHASMQNDFLPILLDCIHLLAVSIWLGGLIGISYLLPKIQKKHEGNENYWKTIQRYSIWATISVTLLIGTGIYASLKYVPNFYALLHTTYGKVLCGKVILFVIMLILGFIHFIKGKRSKNKLGKSVWLEISIGIIVLILTSLLTNLPTAMESPGPFNDTKQNKGYSISLHATPNIVGKNTFKINIRDKNNKPVSSIQQVTLTFKNTDMNMGTNTTQVKETSSGVYETQGFFTDMAGHWNVKVHILTNSLDSVDADFKYIVGSK</sequence>
<dbReference type="Gene3D" id="2.60.40.10">
    <property type="entry name" value="Immunoglobulins"/>
    <property type="match status" value="1"/>
</dbReference>
<feature type="domain" description="CopC" evidence="11">
    <location>
        <begin position="27"/>
        <end position="123"/>
    </location>
</feature>
<dbReference type="SUPFAM" id="SSF81296">
    <property type="entry name" value="E set domains"/>
    <property type="match status" value="1"/>
</dbReference>
<evidence type="ECO:0008006" key="16">
    <source>
        <dbReference type="Google" id="ProtNLM"/>
    </source>
</evidence>
<comment type="caution">
    <text evidence="14">The sequence shown here is derived from an EMBL/GenBank/DDBJ whole genome shotgun (WGS) entry which is preliminary data.</text>
</comment>
<feature type="signal peptide" evidence="10">
    <location>
        <begin position="1"/>
        <end position="28"/>
    </location>
</feature>
<keyword evidence="2" id="KW-1003">Cell membrane</keyword>
<organism evidence="14 15">
    <name type="scientific">Gottfriedia luciferensis</name>
    <dbReference type="NCBI Taxonomy" id="178774"/>
    <lineage>
        <taxon>Bacteria</taxon>
        <taxon>Bacillati</taxon>
        <taxon>Bacillota</taxon>
        <taxon>Bacilli</taxon>
        <taxon>Bacillales</taxon>
        <taxon>Bacillaceae</taxon>
        <taxon>Gottfriedia</taxon>
    </lineage>
</organism>
<feature type="transmembrane region" description="Helical" evidence="9">
    <location>
        <begin position="150"/>
        <end position="170"/>
    </location>
</feature>
<keyword evidence="6 9" id="KW-1133">Transmembrane helix</keyword>
<feature type="transmembrane region" description="Helical" evidence="9">
    <location>
        <begin position="339"/>
        <end position="359"/>
    </location>
</feature>
<evidence type="ECO:0000256" key="1">
    <source>
        <dbReference type="ARBA" id="ARBA00004651"/>
    </source>
</evidence>
<comment type="subcellular location">
    <subcellularLocation>
        <location evidence="1">Cell membrane</location>
        <topology evidence="1">Multi-pass membrane protein</topology>
    </subcellularLocation>
</comment>
<feature type="transmembrane region" description="Helical" evidence="9">
    <location>
        <begin position="233"/>
        <end position="252"/>
    </location>
</feature>
<keyword evidence="7" id="KW-0186">Copper</keyword>
<keyword evidence="3 9" id="KW-0812">Transmembrane</keyword>
<evidence type="ECO:0000313" key="14">
    <source>
        <dbReference type="EMBL" id="ODG90473.1"/>
    </source>
</evidence>
<dbReference type="Gene3D" id="2.60.40.1220">
    <property type="match status" value="1"/>
</dbReference>
<evidence type="ECO:0000256" key="3">
    <source>
        <dbReference type="ARBA" id="ARBA00022692"/>
    </source>
</evidence>
<feature type="transmembrane region" description="Helical" evidence="9">
    <location>
        <begin position="295"/>
        <end position="319"/>
    </location>
</feature>
<dbReference type="InterPro" id="IPR032693">
    <property type="entry name" value="YtkA-like_dom"/>
</dbReference>
<dbReference type="Proteomes" id="UP000094580">
    <property type="component" value="Unassembled WGS sequence"/>
</dbReference>
<accession>A0ABX2ZLA9</accession>
<keyword evidence="15" id="KW-1185">Reference proteome</keyword>
<dbReference type="InterPro" id="IPR008457">
    <property type="entry name" value="Cu-R_CopD_dom"/>
</dbReference>
<feature type="transmembrane region" description="Helical" evidence="9">
    <location>
        <begin position="186"/>
        <end position="205"/>
    </location>
</feature>
<evidence type="ECO:0000256" key="8">
    <source>
        <dbReference type="ARBA" id="ARBA00023136"/>
    </source>
</evidence>
<gene>
    <name evidence="14" type="ORF">BED47_11385</name>
</gene>
<feature type="transmembrane region" description="Helical" evidence="9">
    <location>
        <begin position="408"/>
        <end position="426"/>
    </location>
</feature>
<evidence type="ECO:0000256" key="7">
    <source>
        <dbReference type="ARBA" id="ARBA00023008"/>
    </source>
</evidence>
<dbReference type="InterPro" id="IPR014755">
    <property type="entry name" value="Cu-Rt/internalin_Ig-like"/>
</dbReference>
<dbReference type="PANTHER" id="PTHR34820:SF4">
    <property type="entry name" value="INNER MEMBRANE PROTEIN YEBZ"/>
    <property type="match status" value="1"/>
</dbReference>
<feature type="domain" description="Copper resistance protein D" evidence="12">
    <location>
        <begin position="335"/>
        <end position="426"/>
    </location>
</feature>
<dbReference type="Pfam" id="PF04234">
    <property type="entry name" value="CopC"/>
    <property type="match status" value="1"/>
</dbReference>
<feature type="transmembrane region" description="Helical" evidence="9">
    <location>
        <begin position="379"/>
        <end position="396"/>
    </location>
</feature>
<evidence type="ECO:0000256" key="2">
    <source>
        <dbReference type="ARBA" id="ARBA00022475"/>
    </source>
</evidence>
<dbReference type="InterPro" id="IPR007348">
    <property type="entry name" value="CopC_dom"/>
</dbReference>
<dbReference type="Pfam" id="PF05425">
    <property type="entry name" value="CopD"/>
    <property type="match status" value="1"/>
</dbReference>